<dbReference type="PANTHER" id="PTHR43513:SF3">
    <property type="entry name" value="DIHYDROOROTATE DEHYDROGENASE B (NAD(+)), ELECTRON TRANSFER SUBUNIT-RELATED"/>
    <property type="match status" value="1"/>
</dbReference>
<dbReference type="InterPro" id="IPR017927">
    <property type="entry name" value="FAD-bd_FR_type"/>
</dbReference>
<dbReference type="InterPro" id="IPR017938">
    <property type="entry name" value="Riboflavin_synthase-like_b-brl"/>
</dbReference>
<evidence type="ECO:0000313" key="3">
    <source>
        <dbReference type="Proteomes" id="UP001631949"/>
    </source>
</evidence>
<dbReference type="Pfam" id="PF10418">
    <property type="entry name" value="DHODB_Fe-S_bind"/>
    <property type="match status" value="1"/>
</dbReference>
<accession>A0ABW9GWM5</accession>
<dbReference type="InterPro" id="IPR012165">
    <property type="entry name" value="Cyt_c3_hydrogenase_gsu"/>
</dbReference>
<gene>
    <name evidence="2" type="ORF">ACKQTC_01560</name>
</gene>
<dbReference type="EMBL" id="JBJUVG010000002">
    <property type="protein sequence ID" value="MFM9413063.1"/>
    <property type="molecule type" value="Genomic_DNA"/>
</dbReference>
<protein>
    <submittedName>
        <fullName evidence="2">Sulfide/dihydroorotate dehydrogenase-like FAD/NAD-binding protein</fullName>
    </submittedName>
</protein>
<dbReference type="InterPro" id="IPR050353">
    <property type="entry name" value="PyrK_electron_transfer"/>
</dbReference>
<reference evidence="2 3" key="1">
    <citation type="journal article" date="2016" name="Int. J. Syst. Evol. Microbiol.">
        <title>Peptococcus simiae sp. nov., isolated from rhesus macaque faeces and emended description of the genus Peptococcus.</title>
        <authorList>
            <person name="Shkoporov A.N."/>
            <person name="Efimov B.A."/>
            <person name="Kondova I."/>
            <person name="Ouwerling B."/>
            <person name="Chaplin A.V."/>
            <person name="Shcherbakova V.A."/>
            <person name="Langermans J.A.M."/>
        </authorList>
    </citation>
    <scope>NUCLEOTIDE SEQUENCE [LARGE SCALE GENOMIC DNA]</scope>
    <source>
        <strain evidence="2 3">M108</strain>
    </source>
</reference>
<dbReference type="SUPFAM" id="SSF63380">
    <property type="entry name" value="Riboflavin synthase domain-like"/>
    <property type="match status" value="1"/>
</dbReference>
<dbReference type="InterPro" id="IPR039261">
    <property type="entry name" value="FNR_nucleotide-bd"/>
</dbReference>
<dbReference type="Pfam" id="PF00175">
    <property type="entry name" value="NAD_binding_1"/>
    <property type="match status" value="1"/>
</dbReference>
<dbReference type="Gene3D" id="3.40.50.80">
    <property type="entry name" value="Nucleotide-binding domain of ferredoxin-NADP reductase (FNR) module"/>
    <property type="match status" value="1"/>
</dbReference>
<dbReference type="PROSITE" id="PS51384">
    <property type="entry name" value="FAD_FR"/>
    <property type="match status" value="1"/>
</dbReference>
<dbReference type="SUPFAM" id="SSF52343">
    <property type="entry name" value="Ferredoxin reductase-like, C-terminal NADP-linked domain"/>
    <property type="match status" value="1"/>
</dbReference>
<dbReference type="Gene3D" id="2.40.30.10">
    <property type="entry name" value="Translation factors"/>
    <property type="match status" value="1"/>
</dbReference>
<evidence type="ECO:0000259" key="1">
    <source>
        <dbReference type="PROSITE" id="PS51384"/>
    </source>
</evidence>
<organism evidence="2 3">
    <name type="scientific">Peptococcus simiae</name>
    <dbReference type="NCBI Taxonomy" id="1643805"/>
    <lineage>
        <taxon>Bacteria</taxon>
        <taxon>Bacillati</taxon>
        <taxon>Bacillota</taxon>
        <taxon>Clostridia</taxon>
        <taxon>Eubacteriales</taxon>
        <taxon>Peptococcaceae</taxon>
        <taxon>Peptococcus</taxon>
    </lineage>
</organism>
<dbReference type="RefSeq" id="WP_408976682.1">
    <property type="nucleotide sequence ID" value="NZ_JBJUVG010000002.1"/>
</dbReference>
<dbReference type="CDD" id="cd06219">
    <property type="entry name" value="DHOD_e_trans_like1"/>
    <property type="match status" value="1"/>
</dbReference>
<dbReference type="InterPro" id="IPR019480">
    <property type="entry name" value="Dihydroorotate_DH_Fe-S-bd"/>
</dbReference>
<dbReference type="InterPro" id="IPR001433">
    <property type="entry name" value="OxRdtase_FAD/NAD-bd"/>
</dbReference>
<dbReference type="NCBIfam" id="NF004862">
    <property type="entry name" value="PRK06222.1"/>
    <property type="match status" value="1"/>
</dbReference>
<proteinExistence type="predicted"/>
<sequence length="289" mass="31149">MYTIVDYKHLGGLTHEMSVEAPQLAKKAQAGQFLIIRINEEGERVPLTIADSDAEKGTITIVFQAVGRSTDELAQLRTGDQLADVVGPLGRASEIEKYGTVVIVGGGVGIAPIYPIAKSLKAAGNHVISIIGAKNKDLLFWEDKMDSVSDELHIATDDGSVGHKGFVTDILEEVCSKGDVAAVWAVGPMIMMKNCARVTKPFGVKTFVSMNPVMIDGTGMCGGCRIQVGADTKFACVDGPEFDGHQVDFDLAMKRSAYLKNLEAEGRQFYHDHQCNLGLEHDDRPVKGV</sequence>
<comment type="caution">
    <text evidence="2">The sequence shown here is derived from an EMBL/GenBank/DDBJ whole genome shotgun (WGS) entry which is preliminary data.</text>
</comment>
<dbReference type="PANTHER" id="PTHR43513">
    <property type="entry name" value="DIHYDROOROTATE DEHYDROGENASE B (NAD(+)), ELECTRON TRANSFER SUBUNIT"/>
    <property type="match status" value="1"/>
</dbReference>
<evidence type="ECO:0000313" key="2">
    <source>
        <dbReference type="EMBL" id="MFM9413063.1"/>
    </source>
</evidence>
<name>A0ABW9GWM5_9FIRM</name>
<dbReference type="PIRSF" id="PIRSF006816">
    <property type="entry name" value="Cyc3_hyd_g"/>
    <property type="match status" value="1"/>
</dbReference>
<dbReference type="Proteomes" id="UP001631949">
    <property type="component" value="Unassembled WGS sequence"/>
</dbReference>
<keyword evidence="3" id="KW-1185">Reference proteome</keyword>
<feature type="domain" description="FAD-binding FR-type" evidence="1">
    <location>
        <begin position="1"/>
        <end position="95"/>
    </location>
</feature>